<dbReference type="EMBL" id="JBHSCW010000004">
    <property type="protein sequence ID" value="MFC4351968.1"/>
    <property type="molecule type" value="Genomic_DNA"/>
</dbReference>
<dbReference type="InterPro" id="IPR015947">
    <property type="entry name" value="PUA-like_sf"/>
</dbReference>
<name>A0ABV8UL04_9PROT</name>
<dbReference type="SUPFAM" id="SSF53335">
    <property type="entry name" value="S-adenosyl-L-methionine-dependent methyltransferases"/>
    <property type="match status" value="1"/>
</dbReference>
<feature type="domain" description="RlmI-like PUA" evidence="8">
    <location>
        <begin position="11"/>
        <end position="76"/>
    </location>
</feature>
<dbReference type="Gene3D" id="3.40.50.150">
    <property type="entry name" value="Vaccinia Virus protein VP39"/>
    <property type="match status" value="1"/>
</dbReference>
<proteinExistence type="inferred from homology"/>
<keyword evidence="10" id="KW-1185">Reference proteome</keyword>
<keyword evidence="3 9" id="KW-0489">Methyltransferase</keyword>
<evidence type="ECO:0000313" key="10">
    <source>
        <dbReference type="Proteomes" id="UP001595799"/>
    </source>
</evidence>
<dbReference type="PANTHER" id="PTHR42873">
    <property type="entry name" value="RIBOSOMAL RNA LARGE SUBUNIT METHYLTRANSFERASE"/>
    <property type="match status" value="1"/>
</dbReference>
<dbReference type="GO" id="GO:0032259">
    <property type="term" value="P:methylation"/>
    <property type="evidence" value="ECO:0007669"/>
    <property type="project" value="UniProtKB-KW"/>
</dbReference>
<accession>A0ABV8UL04</accession>
<dbReference type="SUPFAM" id="SSF88697">
    <property type="entry name" value="PUA domain-like"/>
    <property type="match status" value="1"/>
</dbReference>
<dbReference type="InterPro" id="IPR019614">
    <property type="entry name" value="SAM-dep_methyl-trfase"/>
</dbReference>
<dbReference type="GO" id="GO:0008168">
    <property type="term" value="F:methyltransferase activity"/>
    <property type="evidence" value="ECO:0007669"/>
    <property type="project" value="UniProtKB-KW"/>
</dbReference>
<keyword evidence="2" id="KW-0963">Cytoplasm</keyword>
<dbReference type="EC" id="2.1.1.-" evidence="9"/>
<keyword evidence="4 9" id="KW-0808">Transferase</keyword>
<dbReference type="InterPro" id="IPR029063">
    <property type="entry name" value="SAM-dependent_MTases_sf"/>
</dbReference>
<evidence type="ECO:0000256" key="2">
    <source>
        <dbReference type="ARBA" id="ARBA00022490"/>
    </source>
</evidence>
<comment type="similarity">
    <text evidence="6">Belongs to the methyltransferase superfamily. RlmI family.</text>
</comment>
<evidence type="ECO:0000256" key="5">
    <source>
        <dbReference type="ARBA" id="ARBA00022691"/>
    </source>
</evidence>
<dbReference type="CDD" id="cd11572">
    <property type="entry name" value="RlmI_M_like"/>
    <property type="match status" value="1"/>
</dbReference>
<dbReference type="CDD" id="cd02440">
    <property type="entry name" value="AdoMet_MTases"/>
    <property type="match status" value="1"/>
</dbReference>
<organism evidence="9 10">
    <name type="scientific">Fodinicurvata halophila</name>
    <dbReference type="NCBI Taxonomy" id="1419723"/>
    <lineage>
        <taxon>Bacteria</taxon>
        <taxon>Pseudomonadati</taxon>
        <taxon>Pseudomonadota</taxon>
        <taxon>Alphaproteobacteria</taxon>
        <taxon>Rhodospirillales</taxon>
        <taxon>Rhodovibrionaceae</taxon>
        <taxon>Fodinicurvata</taxon>
    </lineage>
</organism>
<dbReference type="Gene3D" id="2.30.130.10">
    <property type="entry name" value="PUA domain"/>
    <property type="match status" value="1"/>
</dbReference>
<keyword evidence="5" id="KW-0949">S-adenosyl-L-methionine</keyword>
<dbReference type="Pfam" id="PF17785">
    <property type="entry name" value="PUA_3"/>
    <property type="match status" value="1"/>
</dbReference>
<dbReference type="Pfam" id="PF10672">
    <property type="entry name" value="Methyltrans_SAM"/>
    <property type="match status" value="1"/>
</dbReference>
<evidence type="ECO:0000256" key="6">
    <source>
        <dbReference type="ARBA" id="ARBA00038091"/>
    </source>
</evidence>
<evidence type="ECO:0000313" key="9">
    <source>
        <dbReference type="EMBL" id="MFC4351968.1"/>
    </source>
</evidence>
<evidence type="ECO:0000259" key="8">
    <source>
        <dbReference type="Pfam" id="PF17785"/>
    </source>
</evidence>
<evidence type="ECO:0000256" key="3">
    <source>
        <dbReference type="ARBA" id="ARBA00022603"/>
    </source>
</evidence>
<evidence type="ECO:0000259" key="7">
    <source>
        <dbReference type="Pfam" id="PF10672"/>
    </source>
</evidence>
<sequence length="402" mass="44133">MNTRASEYPVVRLKSKADRRIRQGHPWAFSNEIEMDETARGLPPGVPVRLETANGKALGIFLFNRHPLIAARRISRDPTAVVDVAFLEGRLRRALALREALVGVPFYRLVHAEADGLPGTIIDRFGDKLVLQINTAGMEGLQPQLLEALDRVLAPRHILLRNDTPARELEGLSQYTEVLRGTFSGSLEVQENGTRYFADSGEGQKTGWFYDQRENRAFVEQLVRGAGLKRVIDLYSFSGGFGIQAALGGAEEVTLLDRSTAALDLARQAAEANGVTGRCQFRKSDAFAALEHLARKGAPHDLVIADPPAFVKAKKDLPQGLRAYRKLARLASGQVAAEGYLVICSCSHHVERARFAEQVHRGIEDCGRKARVLRTAGAAPDHPLHPGLPESEYLKAMVLALD</sequence>
<comment type="subcellular location">
    <subcellularLocation>
        <location evidence="1">Cytoplasm</location>
    </subcellularLocation>
</comment>
<dbReference type="RefSeq" id="WP_382422311.1">
    <property type="nucleotide sequence ID" value="NZ_JBHSCW010000004.1"/>
</dbReference>
<feature type="domain" description="S-adenosylmethionine-dependent methyltransferase" evidence="7">
    <location>
        <begin position="177"/>
        <end position="346"/>
    </location>
</feature>
<gene>
    <name evidence="9" type="ORF">ACFOW6_10480</name>
</gene>
<dbReference type="Gene3D" id="3.30.750.80">
    <property type="entry name" value="RNA methyltransferase domain (HRMD) like"/>
    <property type="match status" value="1"/>
</dbReference>
<reference evidence="10" key="1">
    <citation type="journal article" date="2019" name="Int. J. Syst. Evol. Microbiol.">
        <title>The Global Catalogue of Microorganisms (GCM) 10K type strain sequencing project: providing services to taxonomists for standard genome sequencing and annotation.</title>
        <authorList>
            <consortium name="The Broad Institute Genomics Platform"/>
            <consortium name="The Broad Institute Genome Sequencing Center for Infectious Disease"/>
            <person name="Wu L."/>
            <person name="Ma J."/>
        </authorList>
    </citation>
    <scope>NUCLEOTIDE SEQUENCE [LARGE SCALE GENOMIC DNA]</scope>
    <source>
        <strain evidence="10">CECT 8472</strain>
    </source>
</reference>
<dbReference type="InterPro" id="IPR036974">
    <property type="entry name" value="PUA_sf"/>
</dbReference>
<protein>
    <submittedName>
        <fullName evidence="9">Class I SAM-dependent rRNA methyltransferase</fullName>
        <ecNumber evidence="9">2.1.1.-</ecNumber>
    </submittedName>
</protein>
<dbReference type="Proteomes" id="UP001595799">
    <property type="component" value="Unassembled WGS sequence"/>
</dbReference>
<evidence type="ECO:0000256" key="4">
    <source>
        <dbReference type="ARBA" id="ARBA00022679"/>
    </source>
</evidence>
<comment type="caution">
    <text evidence="9">The sequence shown here is derived from an EMBL/GenBank/DDBJ whole genome shotgun (WGS) entry which is preliminary data.</text>
</comment>
<dbReference type="CDD" id="cd21153">
    <property type="entry name" value="PUA_RlmI"/>
    <property type="match status" value="1"/>
</dbReference>
<dbReference type="PANTHER" id="PTHR42873:SF1">
    <property type="entry name" value="S-ADENOSYLMETHIONINE-DEPENDENT METHYLTRANSFERASE DOMAIN-CONTAINING PROTEIN"/>
    <property type="match status" value="1"/>
</dbReference>
<evidence type="ECO:0000256" key="1">
    <source>
        <dbReference type="ARBA" id="ARBA00004496"/>
    </source>
</evidence>
<dbReference type="InterPro" id="IPR041532">
    <property type="entry name" value="RlmI-like_PUA"/>
</dbReference>